<protein>
    <submittedName>
        <fullName evidence="2">Uncharacterized protein</fullName>
    </submittedName>
</protein>
<keyword evidence="3" id="KW-1185">Reference proteome</keyword>
<keyword evidence="1" id="KW-0732">Signal</keyword>
<proteinExistence type="predicted"/>
<feature type="chain" id="PRO_5045803642" evidence="1">
    <location>
        <begin position="25"/>
        <end position="163"/>
    </location>
</feature>
<evidence type="ECO:0000313" key="2">
    <source>
        <dbReference type="EMBL" id="MDD1783730.1"/>
    </source>
</evidence>
<dbReference type="EMBL" id="JAJUBB010000022">
    <property type="protein sequence ID" value="MDD1783730.1"/>
    <property type="molecule type" value="Genomic_DNA"/>
</dbReference>
<feature type="signal peptide" evidence="1">
    <location>
        <begin position="1"/>
        <end position="24"/>
    </location>
</feature>
<evidence type="ECO:0000256" key="1">
    <source>
        <dbReference type="SAM" id="SignalP"/>
    </source>
</evidence>
<evidence type="ECO:0000313" key="3">
    <source>
        <dbReference type="Proteomes" id="UP001149821"/>
    </source>
</evidence>
<reference evidence="2" key="1">
    <citation type="submission" date="2021-12" db="EMBL/GenBank/DDBJ databases">
        <title>Enterovibrio ZSDZ35 sp. nov. and Enterovibrio ZSDZ42 sp. nov., isolated from coastal seawater in Qingdao.</title>
        <authorList>
            <person name="Zhang P."/>
        </authorList>
    </citation>
    <scope>NUCLEOTIDE SEQUENCE</scope>
    <source>
        <strain evidence="2">ZSDZ35</strain>
    </source>
</reference>
<dbReference type="RefSeq" id="WP_274144810.1">
    <property type="nucleotide sequence ID" value="NZ_JAJUBB010000022.1"/>
</dbReference>
<organism evidence="2 3">
    <name type="scientific">Enterovibrio qingdaonensis</name>
    <dbReference type="NCBI Taxonomy" id="2899818"/>
    <lineage>
        <taxon>Bacteria</taxon>
        <taxon>Pseudomonadati</taxon>
        <taxon>Pseudomonadota</taxon>
        <taxon>Gammaproteobacteria</taxon>
        <taxon>Vibrionales</taxon>
        <taxon>Vibrionaceae</taxon>
        <taxon>Enterovibrio</taxon>
    </lineage>
</organism>
<sequence length="163" mass="18036">MKNRCQYAYVFLLLLLSAQSSAFAEESINNALSPTSKIKQNLSILGLTESWTSTDGVERQSVEKGTIYLNNEYYFAILSLEWKNETTLQASVMDSLALCTKLGIAVTGNHSSPTFKAFGSLTKEALRQPDARATNNITPYEYHVVISNQSATQTLLECGVKRL</sequence>
<gene>
    <name evidence="2" type="ORF">LRP49_21360</name>
</gene>
<name>A0ABT5QRW7_9GAMM</name>
<comment type="caution">
    <text evidence="2">The sequence shown here is derived from an EMBL/GenBank/DDBJ whole genome shotgun (WGS) entry which is preliminary data.</text>
</comment>
<dbReference type="Proteomes" id="UP001149821">
    <property type="component" value="Unassembled WGS sequence"/>
</dbReference>
<accession>A0ABT5QRW7</accession>